<proteinExistence type="predicted"/>
<comment type="caution">
    <text evidence="1">The sequence shown here is derived from an EMBL/GenBank/DDBJ whole genome shotgun (WGS) entry which is preliminary data.</text>
</comment>
<protein>
    <recommendedName>
        <fullName evidence="3">Phage tail protein</fullName>
    </recommendedName>
</protein>
<dbReference type="RefSeq" id="WP_136907125.1">
    <property type="nucleotide sequence ID" value="NZ_SWJZ01000050.1"/>
</dbReference>
<dbReference type="AlphaFoldDB" id="A0A4U1JPL0"/>
<dbReference type="OrthoDB" id="7325655at2"/>
<dbReference type="InterPro" id="IPR044000">
    <property type="entry name" value="Phage_tube_2"/>
</dbReference>
<evidence type="ECO:0008006" key="3">
    <source>
        <dbReference type="Google" id="ProtNLM"/>
    </source>
</evidence>
<reference evidence="1 2" key="1">
    <citation type="submission" date="2019-04" db="EMBL/GenBank/DDBJ databases">
        <title>Draft Whole-Genome sequence of the purple photosynthetic bacterium Rhodobacter capsulatus SP108 with an indigenous class A beta-lactamase.</title>
        <authorList>
            <person name="Robertson S."/>
            <person name="Meyer T.E."/>
            <person name="Kyndt J.A."/>
        </authorList>
    </citation>
    <scope>NUCLEOTIDE SEQUENCE [LARGE SCALE GENOMIC DNA]</scope>
    <source>
        <strain evidence="1 2">SP108</strain>
    </source>
</reference>
<gene>
    <name evidence="1" type="ORF">FBT96_12505</name>
</gene>
<dbReference type="Pfam" id="PF18906">
    <property type="entry name" value="Phage_tube_2"/>
    <property type="match status" value="1"/>
</dbReference>
<name>A0A4U1JPL0_RHOCA</name>
<dbReference type="Proteomes" id="UP000310597">
    <property type="component" value="Unassembled WGS sequence"/>
</dbReference>
<accession>A0A4U1JPL0</accession>
<organism evidence="1 2">
    <name type="scientific">Rhodobacter capsulatus</name>
    <name type="common">Rhodopseudomonas capsulata</name>
    <dbReference type="NCBI Taxonomy" id="1061"/>
    <lineage>
        <taxon>Bacteria</taxon>
        <taxon>Pseudomonadati</taxon>
        <taxon>Pseudomonadota</taxon>
        <taxon>Alphaproteobacteria</taxon>
        <taxon>Rhodobacterales</taxon>
        <taxon>Rhodobacter group</taxon>
        <taxon>Rhodobacter</taxon>
    </lineage>
</organism>
<evidence type="ECO:0000313" key="1">
    <source>
        <dbReference type="EMBL" id="TKD17958.1"/>
    </source>
</evidence>
<evidence type="ECO:0000313" key="2">
    <source>
        <dbReference type="Proteomes" id="UP000310597"/>
    </source>
</evidence>
<dbReference type="EMBL" id="SWJZ01000050">
    <property type="protein sequence ID" value="TKD17958.1"/>
    <property type="molecule type" value="Genomic_DNA"/>
</dbReference>
<sequence>MASRRWPTLAMLHKIETTQGVDATPAAANALIATNITFTPLEATEVTRDLMLPYMGNQGAILTAMYGKLEFEIEIAGAGAAGTAPKYGSILRVCGLAETITAATKVEYTIVEAAQESGTFYFNSDGVQHIFVGGRANVSMNFVPKQIPKFKFSFLGMLGEVTDVALPTVAMTGWTTPVPVSKANDTFALHGYTGGAESLSIDMGNTVTPRFLIGEEEMKITDRKATGTAVVVATSIATKDWFSIAKASTRAALSIVHGKTAGNIVEVAAPAVEIGKPAQGQTDNVANYSLPLRFCPVAGRDEFKIIVR</sequence>